<evidence type="ECO:0000313" key="3">
    <source>
        <dbReference type="Proteomes" id="UP000015104"/>
    </source>
</evidence>
<dbReference type="AlphaFoldDB" id="T1KXE1"/>
<feature type="compositionally biased region" description="Basic and acidic residues" evidence="1">
    <location>
        <begin position="152"/>
        <end position="170"/>
    </location>
</feature>
<evidence type="ECO:0000256" key="1">
    <source>
        <dbReference type="SAM" id="MobiDB-lite"/>
    </source>
</evidence>
<name>T1KXE1_TETUR</name>
<protein>
    <submittedName>
        <fullName evidence="2">Uncharacterized protein</fullName>
    </submittedName>
</protein>
<reference evidence="2" key="2">
    <citation type="submission" date="2015-06" db="UniProtKB">
        <authorList>
            <consortium name="EnsemblMetazoa"/>
        </authorList>
    </citation>
    <scope>IDENTIFICATION</scope>
</reference>
<organism evidence="2 3">
    <name type="scientific">Tetranychus urticae</name>
    <name type="common">Two-spotted spider mite</name>
    <dbReference type="NCBI Taxonomy" id="32264"/>
    <lineage>
        <taxon>Eukaryota</taxon>
        <taxon>Metazoa</taxon>
        <taxon>Ecdysozoa</taxon>
        <taxon>Arthropoda</taxon>
        <taxon>Chelicerata</taxon>
        <taxon>Arachnida</taxon>
        <taxon>Acari</taxon>
        <taxon>Acariformes</taxon>
        <taxon>Trombidiformes</taxon>
        <taxon>Prostigmata</taxon>
        <taxon>Eleutherengona</taxon>
        <taxon>Raphignathae</taxon>
        <taxon>Tetranychoidea</taxon>
        <taxon>Tetranychidae</taxon>
        <taxon>Tetranychus</taxon>
    </lineage>
</organism>
<dbReference type="EMBL" id="CAEY01000675">
    <property type="status" value="NOT_ANNOTATED_CDS"/>
    <property type="molecule type" value="Genomic_DNA"/>
</dbReference>
<evidence type="ECO:0000313" key="2">
    <source>
        <dbReference type="EnsemblMetazoa" id="tetur25g02078.1"/>
    </source>
</evidence>
<accession>T1KXE1</accession>
<reference evidence="3" key="1">
    <citation type="submission" date="2011-08" db="EMBL/GenBank/DDBJ databases">
        <authorList>
            <person name="Rombauts S."/>
        </authorList>
    </citation>
    <scope>NUCLEOTIDE SEQUENCE</scope>
    <source>
        <strain evidence="3">London</strain>
    </source>
</reference>
<dbReference type="Proteomes" id="UP000015104">
    <property type="component" value="Unassembled WGS sequence"/>
</dbReference>
<dbReference type="HOGENOM" id="CLU_071151_0_0_1"/>
<sequence>MVKYADETALIILKRIQKSVSCAIWHNLMTKPMRNSEDICNCPKCNAAVNRNRLVQDEVICTTNQNDKDTSPLGKGSEDIDLDKLIEEAEAREKTRYVVNKGTKRYIENLNDPVETVNRPFVMPKTSTLSGSGKERELSPPSDKQASPSPKRPREPLNRKLSFEGKDRRQGLMSDSSDSEDRPIRSSLLIADLIELDSH</sequence>
<dbReference type="EnsemblMetazoa" id="tetur25g02078.1">
    <property type="protein sequence ID" value="tetur25g02078.1"/>
    <property type="gene ID" value="tetur25g02078"/>
</dbReference>
<proteinExistence type="predicted"/>
<feature type="region of interest" description="Disordered" evidence="1">
    <location>
        <begin position="118"/>
        <end position="187"/>
    </location>
</feature>
<keyword evidence="3" id="KW-1185">Reference proteome</keyword>